<keyword evidence="2 12" id="KW-0723">Serine/threonine-protein kinase</keyword>
<dbReference type="PROSITE" id="PS00109">
    <property type="entry name" value="PROTEIN_KINASE_TYR"/>
    <property type="match status" value="1"/>
</dbReference>
<keyword evidence="4 9" id="KW-0547">Nucleotide-binding</keyword>
<dbReference type="Pfam" id="PF00069">
    <property type="entry name" value="Pkinase"/>
    <property type="match status" value="1"/>
</dbReference>
<dbReference type="CDD" id="cd14014">
    <property type="entry name" value="STKc_PknB_like"/>
    <property type="match status" value="1"/>
</dbReference>
<dbReference type="EC" id="2.7.11.1" evidence="1"/>
<feature type="region of interest" description="Disordered" evidence="10">
    <location>
        <begin position="302"/>
        <end position="321"/>
    </location>
</feature>
<dbReference type="Gene3D" id="1.10.510.10">
    <property type="entry name" value="Transferase(Phosphotransferase) domain 1"/>
    <property type="match status" value="1"/>
</dbReference>
<feature type="compositionally biased region" description="Low complexity" evidence="10">
    <location>
        <begin position="573"/>
        <end position="582"/>
    </location>
</feature>
<dbReference type="InterPro" id="IPR000719">
    <property type="entry name" value="Prot_kinase_dom"/>
</dbReference>
<dbReference type="InterPro" id="IPR008266">
    <property type="entry name" value="Tyr_kinase_AS"/>
</dbReference>
<evidence type="ECO:0000256" key="1">
    <source>
        <dbReference type="ARBA" id="ARBA00012513"/>
    </source>
</evidence>
<dbReference type="InterPro" id="IPR011009">
    <property type="entry name" value="Kinase-like_dom_sf"/>
</dbReference>
<gene>
    <name evidence="12" type="ORF">CK510_06520</name>
</gene>
<evidence type="ECO:0000256" key="10">
    <source>
        <dbReference type="SAM" id="MobiDB-lite"/>
    </source>
</evidence>
<reference evidence="12 13" key="1">
    <citation type="submission" date="2017-08" db="EMBL/GenBank/DDBJ databases">
        <title>Draft genome sequence of filamentous cyanobacterium Calothrix elsteri CCALA 953.</title>
        <authorList>
            <person name="Gagunashvili A.N."/>
            <person name="Elster J."/>
            <person name="Andresson O.S."/>
        </authorList>
    </citation>
    <scope>NUCLEOTIDE SEQUENCE [LARGE SCALE GENOMIC DNA]</scope>
    <source>
        <strain evidence="12 13">CCALA 953</strain>
    </source>
</reference>
<keyword evidence="6 9" id="KW-0067">ATP-binding</keyword>
<evidence type="ECO:0000256" key="8">
    <source>
        <dbReference type="ARBA" id="ARBA00048679"/>
    </source>
</evidence>
<evidence type="ECO:0000256" key="5">
    <source>
        <dbReference type="ARBA" id="ARBA00022777"/>
    </source>
</evidence>
<dbReference type="SUPFAM" id="SSF56112">
    <property type="entry name" value="Protein kinase-like (PK-like)"/>
    <property type="match status" value="1"/>
</dbReference>
<evidence type="ECO:0000259" key="11">
    <source>
        <dbReference type="PROSITE" id="PS50011"/>
    </source>
</evidence>
<keyword evidence="3" id="KW-0808">Transferase</keyword>
<dbReference type="PROSITE" id="PS50011">
    <property type="entry name" value="PROTEIN_KINASE_DOM"/>
    <property type="match status" value="1"/>
</dbReference>
<accession>A0A2A2TM85</accession>
<feature type="compositionally biased region" description="Polar residues" evidence="10">
    <location>
        <begin position="498"/>
        <end position="521"/>
    </location>
</feature>
<feature type="binding site" evidence="9">
    <location>
        <position position="45"/>
    </location>
    <ligand>
        <name>ATP</name>
        <dbReference type="ChEBI" id="CHEBI:30616"/>
    </ligand>
</feature>
<evidence type="ECO:0000313" key="13">
    <source>
        <dbReference type="Proteomes" id="UP000218238"/>
    </source>
</evidence>
<comment type="caution">
    <text evidence="12">The sequence shown here is derived from an EMBL/GenBank/DDBJ whole genome shotgun (WGS) entry which is preliminary data.</text>
</comment>
<evidence type="ECO:0000256" key="3">
    <source>
        <dbReference type="ARBA" id="ARBA00022679"/>
    </source>
</evidence>
<organism evidence="12 13">
    <name type="scientific">Brunnivagina elsteri CCALA 953</name>
    <dbReference type="NCBI Taxonomy" id="987040"/>
    <lineage>
        <taxon>Bacteria</taxon>
        <taxon>Bacillati</taxon>
        <taxon>Cyanobacteriota</taxon>
        <taxon>Cyanophyceae</taxon>
        <taxon>Nostocales</taxon>
        <taxon>Calotrichaceae</taxon>
        <taxon>Brunnivagina</taxon>
    </lineage>
</organism>
<dbReference type="RefSeq" id="WP_095720925.1">
    <property type="nucleotide sequence ID" value="NZ_NTFS01000047.1"/>
</dbReference>
<dbReference type="Gene3D" id="3.30.200.20">
    <property type="entry name" value="Phosphorylase Kinase, domain 1"/>
    <property type="match status" value="1"/>
</dbReference>
<feature type="region of interest" description="Disordered" evidence="10">
    <location>
        <begin position="495"/>
        <end position="601"/>
    </location>
</feature>
<dbReference type="EMBL" id="NTFS01000047">
    <property type="protein sequence ID" value="PAX59542.1"/>
    <property type="molecule type" value="Genomic_DNA"/>
</dbReference>
<proteinExistence type="predicted"/>
<dbReference type="OrthoDB" id="507628at2"/>
<feature type="compositionally biased region" description="Basic residues" evidence="10">
    <location>
        <begin position="532"/>
        <end position="543"/>
    </location>
</feature>
<evidence type="ECO:0000256" key="9">
    <source>
        <dbReference type="PROSITE-ProRule" id="PRU10141"/>
    </source>
</evidence>
<comment type="catalytic activity">
    <reaction evidence="8">
        <text>L-seryl-[protein] + ATP = O-phospho-L-seryl-[protein] + ADP + H(+)</text>
        <dbReference type="Rhea" id="RHEA:17989"/>
        <dbReference type="Rhea" id="RHEA-COMP:9863"/>
        <dbReference type="Rhea" id="RHEA-COMP:11604"/>
        <dbReference type="ChEBI" id="CHEBI:15378"/>
        <dbReference type="ChEBI" id="CHEBI:29999"/>
        <dbReference type="ChEBI" id="CHEBI:30616"/>
        <dbReference type="ChEBI" id="CHEBI:83421"/>
        <dbReference type="ChEBI" id="CHEBI:456216"/>
        <dbReference type="EC" id="2.7.11.1"/>
    </reaction>
</comment>
<sequence>MQPPIPVGTILQNRYRIINILGQGGFGRTYLAEDQRRFNEPCAIKELIPIATGTSSSWEKAQELFQREAEVLYQIEHPQIPKFRERFEQDQRLFLVQDYVQGKTYRTLLEDRKAIGGVYNEKEVLHFLRSLLPVLEYLHSQGIIHRDISPENIMLRESDSPSNCNPVLIDFGVVKELATKLQSPGGRISATSVGKLGYSPSEQMQTGRAYPSSDLYALAVTAIVLLTGKEPQELYDENLALWSWQRFATVNPRFAQVLNKMLNHIPGDRFQTTAEVVHALQFPDQPIQPLSNVQTVAVGGRREPIQQTPVTPNRPDPGIPDPNRSVLDSPLAVGAIGAAVVILAGFGSWAWVSNIRKPQNQPAVQTPPQSFPSPVISEVPTVTPTTTTNGEPVVFSKRLIFGGSSSVTVTGKLRANEAIQYTFQGEEGQQLTALLSQQTGILLTVLAPNREPVDAIARDVTSYQGALPFTGKYIIQLTTAPGLPESDYSLTVGLEKSPTVTPTQPALEQSLTPESTPTSTDIIVPTETPGRQNRKAPREKPKRNAPNEAFPTPTATPKTGLGEQVPSQEIPDSTNSTNNGSNDLFPVKPTPTPGSGFITPR</sequence>
<dbReference type="GO" id="GO:0004674">
    <property type="term" value="F:protein serine/threonine kinase activity"/>
    <property type="evidence" value="ECO:0007669"/>
    <property type="project" value="UniProtKB-KW"/>
</dbReference>
<evidence type="ECO:0000256" key="4">
    <source>
        <dbReference type="ARBA" id="ARBA00022741"/>
    </source>
</evidence>
<comment type="catalytic activity">
    <reaction evidence="7">
        <text>L-threonyl-[protein] + ATP = O-phospho-L-threonyl-[protein] + ADP + H(+)</text>
        <dbReference type="Rhea" id="RHEA:46608"/>
        <dbReference type="Rhea" id="RHEA-COMP:11060"/>
        <dbReference type="Rhea" id="RHEA-COMP:11605"/>
        <dbReference type="ChEBI" id="CHEBI:15378"/>
        <dbReference type="ChEBI" id="CHEBI:30013"/>
        <dbReference type="ChEBI" id="CHEBI:30616"/>
        <dbReference type="ChEBI" id="CHEBI:61977"/>
        <dbReference type="ChEBI" id="CHEBI:456216"/>
        <dbReference type="EC" id="2.7.11.1"/>
    </reaction>
</comment>
<dbReference type="PANTHER" id="PTHR24363:SF0">
    <property type="entry name" value="SERINE_THREONINE KINASE LIKE DOMAIN CONTAINING 1"/>
    <property type="match status" value="1"/>
</dbReference>
<evidence type="ECO:0000256" key="7">
    <source>
        <dbReference type="ARBA" id="ARBA00047899"/>
    </source>
</evidence>
<dbReference type="PANTHER" id="PTHR24363">
    <property type="entry name" value="SERINE/THREONINE PROTEIN KINASE"/>
    <property type="match status" value="1"/>
</dbReference>
<evidence type="ECO:0000256" key="2">
    <source>
        <dbReference type="ARBA" id="ARBA00022527"/>
    </source>
</evidence>
<keyword evidence="5 12" id="KW-0418">Kinase</keyword>
<dbReference type="Gene3D" id="2.60.120.380">
    <property type="match status" value="1"/>
</dbReference>
<name>A0A2A2TM85_9CYAN</name>
<protein>
    <recommendedName>
        <fullName evidence="1">non-specific serine/threonine protein kinase</fullName>
        <ecNumber evidence="1">2.7.11.1</ecNumber>
    </recommendedName>
</protein>
<dbReference type="Proteomes" id="UP000218238">
    <property type="component" value="Unassembled WGS sequence"/>
</dbReference>
<dbReference type="AlphaFoldDB" id="A0A2A2TM85"/>
<dbReference type="GO" id="GO:0005524">
    <property type="term" value="F:ATP binding"/>
    <property type="evidence" value="ECO:0007669"/>
    <property type="project" value="UniProtKB-UniRule"/>
</dbReference>
<dbReference type="PROSITE" id="PS00107">
    <property type="entry name" value="PROTEIN_KINASE_ATP"/>
    <property type="match status" value="1"/>
</dbReference>
<keyword evidence="13" id="KW-1185">Reference proteome</keyword>
<dbReference type="InterPro" id="IPR017441">
    <property type="entry name" value="Protein_kinase_ATP_BS"/>
</dbReference>
<feature type="domain" description="Protein kinase" evidence="11">
    <location>
        <begin position="15"/>
        <end position="281"/>
    </location>
</feature>
<evidence type="ECO:0000256" key="6">
    <source>
        <dbReference type="ARBA" id="ARBA00022840"/>
    </source>
</evidence>
<evidence type="ECO:0000313" key="12">
    <source>
        <dbReference type="EMBL" id="PAX59542.1"/>
    </source>
</evidence>